<reference evidence="7 8" key="1">
    <citation type="submission" date="2018-11" db="EMBL/GenBank/DDBJ databases">
        <title>Rhodococcus spongicola sp. nov. and Rhodococcus xishaensis sp. nov. from marine sponges.</title>
        <authorList>
            <person name="Li L."/>
            <person name="Lin H.W."/>
        </authorList>
    </citation>
    <scope>NUCLEOTIDE SEQUENCE [LARGE SCALE GENOMIC DNA]</scope>
    <source>
        <strain evidence="7 8">CCTCC AB2014297</strain>
    </source>
</reference>
<evidence type="ECO:0000256" key="3">
    <source>
        <dbReference type="ARBA" id="ARBA00022989"/>
    </source>
</evidence>
<dbReference type="Pfam" id="PF07690">
    <property type="entry name" value="MFS_1"/>
    <property type="match status" value="1"/>
</dbReference>
<evidence type="ECO:0000256" key="4">
    <source>
        <dbReference type="ARBA" id="ARBA00023136"/>
    </source>
</evidence>
<dbReference type="PANTHER" id="PTHR23531">
    <property type="entry name" value="QUINOLENE RESISTANCE PROTEIN NORA"/>
    <property type="match status" value="1"/>
</dbReference>
<feature type="transmembrane region" description="Helical" evidence="5">
    <location>
        <begin position="134"/>
        <end position="156"/>
    </location>
</feature>
<dbReference type="AlphaFoldDB" id="A0A3S3ZVB4"/>
<dbReference type="Proteomes" id="UP000286208">
    <property type="component" value="Unassembled WGS sequence"/>
</dbReference>
<dbReference type="PANTHER" id="PTHR23531:SF1">
    <property type="entry name" value="QUINOLENE RESISTANCE PROTEIN NORA"/>
    <property type="match status" value="1"/>
</dbReference>
<feature type="transmembrane region" description="Helical" evidence="5">
    <location>
        <begin position="70"/>
        <end position="93"/>
    </location>
</feature>
<keyword evidence="8" id="KW-1185">Reference proteome</keyword>
<evidence type="ECO:0000256" key="2">
    <source>
        <dbReference type="ARBA" id="ARBA00022692"/>
    </source>
</evidence>
<feature type="transmembrane region" description="Helical" evidence="5">
    <location>
        <begin position="201"/>
        <end position="219"/>
    </location>
</feature>
<dbReference type="RefSeq" id="WP_127916557.1">
    <property type="nucleotide sequence ID" value="NZ_RKLP01000006.1"/>
</dbReference>
<feature type="transmembrane region" description="Helical" evidence="5">
    <location>
        <begin position="43"/>
        <end position="63"/>
    </location>
</feature>
<evidence type="ECO:0000256" key="1">
    <source>
        <dbReference type="ARBA" id="ARBA00004651"/>
    </source>
</evidence>
<dbReference type="GO" id="GO:0022857">
    <property type="term" value="F:transmembrane transporter activity"/>
    <property type="evidence" value="ECO:0007669"/>
    <property type="project" value="InterPro"/>
</dbReference>
<evidence type="ECO:0000259" key="6">
    <source>
        <dbReference type="PROSITE" id="PS50850"/>
    </source>
</evidence>
<dbReference type="EMBL" id="RKLP01000006">
    <property type="protein sequence ID" value="RVW09136.1"/>
    <property type="molecule type" value="Genomic_DNA"/>
</dbReference>
<dbReference type="InterPro" id="IPR020846">
    <property type="entry name" value="MFS_dom"/>
</dbReference>
<dbReference type="InterPro" id="IPR052714">
    <property type="entry name" value="MFS_Exporter"/>
</dbReference>
<dbReference type="PROSITE" id="PS50850">
    <property type="entry name" value="MFS"/>
    <property type="match status" value="1"/>
</dbReference>
<dbReference type="SUPFAM" id="SSF103473">
    <property type="entry name" value="MFS general substrate transporter"/>
    <property type="match status" value="1"/>
</dbReference>
<sequence length="387" mass="37744">MRELLRTRGILVALLMGATTFGGWSLLLPVVPLAIADGGGSDAAAGASTAVFMATTVATQLKVPALLRRYGYRAVLAIGCVLLGPPSLAFLWSTATAPALVISAVRGIGFGLVTVAGIGLLAELAPRKLLGRVTGANGVAIAAAQMIVLPLGLALYESGSSTAVFVLGALIPTLSLVTITRLPAVAKPGLPTGRKGLPVKVLLVPCVSMFVVAAAYGGMSSLLPIATESRAAIAGFALSAAAGAMLVGRYGAGVIADRIGAGRTLVPALVSAAAGMGLLALAVAGIGGDVVLVLGAMAFGGGFGAVQNEALLTLLASAGPDRVGAASAAWNIAYDGGTGVGALALGVVAGLAGYPAVFTFASIAALAVAPAALAARGPGPVPDRVSP</sequence>
<accession>A0A3S3ZVB4</accession>
<feature type="transmembrane region" description="Helical" evidence="5">
    <location>
        <begin position="231"/>
        <end position="252"/>
    </location>
</feature>
<feature type="transmembrane region" description="Helical" evidence="5">
    <location>
        <begin position="12"/>
        <end position="31"/>
    </location>
</feature>
<feature type="transmembrane region" description="Helical" evidence="5">
    <location>
        <begin position="99"/>
        <end position="122"/>
    </location>
</feature>
<feature type="transmembrane region" description="Helical" evidence="5">
    <location>
        <begin position="162"/>
        <end position="180"/>
    </location>
</feature>
<feature type="transmembrane region" description="Helical" evidence="5">
    <location>
        <begin position="264"/>
        <end position="286"/>
    </location>
</feature>
<evidence type="ECO:0000313" key="8">
    <source>
        <dbReference type="Proteomes" id="UP000286208"/>
    </source>
</evidence>
<dbReference type="InterPro" id="IPR011701">
    <property type="entry name" value="MFS"/>
</dbReference>
<proteinExistence type="predicted"/>
<evidence type="ECO:0000256" key="5">
    <source>
        <dbReference type="SAM" id="Phobius"/>
    </source>
</evidence>
<organism evidence="7 8">
    <name type="scientific">Prescottella agglutinans</name>
    <dbReference type="NCBI Taxonomy" id="1644129"/>
    <lineage>
        <taxon>Bacteria</taxon>
        <taxon>Bacillati</taxon>
        <taxon>Actinomycetota</taxon>
        <taxon>Actinomycetes</taxon>
        <taxon>Mycobacteriales</taxon>
        <taxon>Nocardiaceae</taxon>
        <taxon>Prescottella</taxon>
    </lineage>
</organism>
<comment type="subcellular location">
    <subcellularLocation>
        <location evidence="1">Cell membrane</location>
        <topology evidence="1">Multi-pass membrane protein</topology>
    </subcellularLocation>
</comment>
<dbReference type="OrthoDB" id="5189108at2"/>
<keyword evidence="3 5" id="KW-1133">Transmembrane helix</keyword>
<comment type="caution">
    <text evidence="7">The sequence shown here is derived from an EMBL/GenBank/DDBJ whole genome shotgun (WGS) entry which is preliminary data.</text>
</comment>
<dbReference type="GO" id="GO:0005886">
    <property type="term" value="C:plasma membrane"/>
    <property type="evidence" value="ECO:0007669"/>
    <property type="project" value="UniProtKB-SubCell"/>
</dbReference>
<name>A0A3S3ZVB4_9NOCA</name>
<dbReference type="Gene3D" id="1.20.1250.20">
    <property type="entry name" value="MFS general substrate transporter like domains"/>
    <property type="match status" value="2"/>
</dbReference>
<feature type="domain" description="Major facilitator superfamily (MFS) profile" evidence="6">
    <location>
        <begin position="161"/>
        <end position="387"/>
    </location>
</feature>
<keyword evidence="2 5" id="KW-0812">Transmembrane</keyword>
<gene>
    <name evidence="7" type="ORF">EGT67_13380</name>
</gene>
<protein>
    <submittedName>
        <fullName evidence="7">MFS transporter</fullName>
    </submittedName>
</protein>
<evidence type="ECO:0000313" key="7">
    <source>
        <dbReference type="EMBL" id="RVW09136.1"/>
    </source>
</evidence>
<keyword evidence="4 5" id="KW-0472">Membrane</keyword>
<dbReference type="InterPro" id="IPR036259">
    <property type="entry name" value="MFS_trans_sf"/>
</dbReference>